<evidence type="ECO:0000256" key="2">
    <source>
        <dbReference type="ARBA" id="ARBA00005003"/>
    </source>
</evidence>
<evidence type="ECO:0000256" key="9">
    <source>
        <dbReference type="SAM" id="MobiDB-lite"/>
    </source>
</evidence>
<evidence type="ECO:0000256" key="6">
    <source>
        <dbReference type="ARBA" id="ARBA00023192"/>
    </source>
</evidence>
<proteinExistence type="inferred from homology"/>
<feature type="compositionally biased region" description="Basic and acidic residues" evidence="9">
    <location>
        <begin position="51"/>
        <end position="60"/>
    </location>
</feature>
<dbReference type="EC" id="4.2.1.22" evidence="4"/>
<evidence type="ECO:0000256" key="8">
    <source>
        <dbReference type="ARBA" id="ARBA00047490"/>
    </source>
</evidence>
<keyword evidence="6" id="KW-0028">Amino-acid biosynthesis</keyword>
<dbReference type="OrthoDB" id="728at2759"/>
<comment type="catalytic activity">
    <reaction evidence="8">
        <text>L-homocysteine + L-serine = L,L-cystathionine + H2O</text>
        <dbReference type="Rhea" id="RHEA:10112"/>
        <dbReference type="ChEBI" id="CHEBI:15377"/>
        <dbReference type="ChEBI" id="CHEBI:33384"/>
        <dbReference type="ChEBI" id="CHEBI:58161"/>
        <dbReference type="ChEBI" id="CHEBI:58199"/>
        <dbReference type="EC" id="4.2.1.22"/>
    </reaction>
</comment>
<dbReference type="HOGENOM" id="CLU_021018_0_0_1"/>
<reference evidence="11 12" key="1">
    <citation type="journal article" date="2007" name="Science">
        <title>Sea anemone genome reveals ancestral eumetazoan gene repertoire and genomic organization.</title>
        <authorList>
            <person name="Putnam N.H."/>
            <person name="Srivastava M."/>
            <person name="Hellsten U."/>
            <person name="Dirks B."/>
            <person name="Chapman J."/>
            <person name="Salamov A."/>
            <person name="Terry A."/>
            <person name="Shapiro H."/>
            <person name="Lindquist E."/>
            <person name="Kapitonov V.V."/>
            <person name="Jurka J."/>
            <person name="Genikhovich G."/>
            <person name="Grigoriev I.V."/>
            <person name="Lucas S.M."/>
            <person name="Steele R.E."/>
            <person name="Finnerty J.R."/>
            <person name="Technau U."/>
            <person name="Martindale M.Q."/>
            <person name="Rokhsar D.S."/>
        </authorList>
    </citation>
    <scope>NUCLEOTIDE SEQUENCE [LARGE SCALE GENOMIC DNA]</scope>
    <source>
        <strain evidence="12">CH2 X CH6</strain>
    </source>
</reference>
<evidence type="ECO:0000313" key="11">
    <source>
        <dbReference type="EMBL" id="EDO42437.1"/>
    </source>
</evidence>
<dbReference type="GO" id="GO:0005737">
    <property type="term" value="C:cytoplasm"/>
    <property type="evidence" value="ECO:0000318"/>
    <property type="project" value="GO_Central"/>
</dbReference>
<dbReference type="Pfam" id="PF00291">
    <property type="entry name" value="PALP"/>
    <property type="match status" value="1"/>
</dbReference>
<dbReference type="InterPro" id="IPR005857">
    <property type="entry name" value="Cysta_beta_synth"/>
</dbReference>
<evidence type="ECO:0000256" key="4">
    <source>
        <dbReference type="ARBA" id="ARBA00012041"/>
    </source>
</evidence>
<dbReference type="InterPro" id="IPR050214">
    <property type="entry name" value="Cys_Synth/Cystath_Beta-Synth"/>
</dbReference>
<dbReference type="CDD" id="cd01561">
    <property type="entry name" value="CBS_like"/>
    <property type="match status" value="1"/>
</dbReference>
<dbReference type="FunFam" id="3.40.50.1100:FF:000003">
    <property type="entry name" value="Cystathionine beta-synthase"/>
    <property type="match status" value="1"/>
</dbReference>
<dbReference type="GO" id="GO:0019343">
    <property type="term" value="P:cysteine biosynthetic process via cystathionine"/>
    <property type="evidence" value="ECO:0007669"/>
    <property type="project" value="InterPro"/>
</dbReference>
<dbReference type="AlphaFoldDB" id="A7S1D2"/>
<dbReference type="SUPFAM" id="SSF54631">
    <property type="entry name" value="CBS-domain pair"/>
    <property type="match status" value="1"/>
</dbReference>
<evidence type="ECO:0000256" key="7">
    <source>
        <dbReference type="ARBA" id="ARBA00023239"/>
    </source>
</evidence>
<name>A7S1D2_NEMVE</name>
<dbReference type="PANTHER" id="PTHR10314">
    <property type="entry name" value="CYSTATHIONINE BETA-SYNTHASE"/>
    <property type="match status" value="1"/>
</dbReference>
<keyword evidence="5" id="KW-0663">Pyridoxal phosphate</keyword>
<feature type="region of interest" description="Disordered" evidence="9">
    <location>
        <begin position="38"/>
        <end position="60"/>
    </location>
</feature>
<evidence type="ECO:0000256" key="3">
    <source>
        <dbReference type="ARBA" id="ARBA00007103"/>
    </source>
</evidence>
<comment type="cofactor">
    <cofactor evidence="1">
        <name>pyridoxal 5'-phosphate</name>
        <dbReference type="ChEBI" id="CHEBI:597326"/>
    </cofactor>
</comment>
<dbReference type="NCBIfam" id="TIGR01137">
    <property type="entry name" value="cysta_beta"/>
    <property type="match status" value="1"/>
</dbReference>
<comment type="pathway">
    <text evidence="2">Amino-acid biosynthesis; L-cysteine biosynthesis; L-cysteine from L-homocysteine and L-serine: step 1/2.</text>
</comment>
<comment type="similarity">
    <text evidence="3">Belongs to the cysteine synthase/cystathionine beta-synthase family.</text>
</comment>
<evidence type="ECO:0000256" key="1">
    <source>
        <dbReference type="ARBA" id="ARBA00001933"/>
    </source>
</evidence>
<keyword evidence="12" id="KW-1185">Reference proteome</keyword>
<keyword evidence="6" id="KW-0198">Cysteine biosynthesis</keyword>
<dbReference type="UniPathway" id="UPA00136"/>
<gene>
    <name evidence="11" type="ORF">NEMVEDRAFT_v1g165248</name>
</gene>
<dbReference type="InterPro" id="IPR046342">
    <property type="entry name" value="CBS_dom_sf"/>
</dbReference>
<protein>
    <recommendedName>
        <fullName evidence="4">cystathionine beta-synthase</fullName>
        <ecNumber evidence="4">4.2.1.22</ecNumber>
    </recommendedName>
</protein>
<feature type="compositionally biased region" description="Polar residues" evidence="9">
    <location>
        <begin position="38"/>
        <end position="49"/>
    </location>
</feature>
<dbReference type="SUPFAM" id="SSF53686">
    <property type="entry name" value="Tryptophan synthase beta subunit-like PLP-dependent enzymes"/>
    <property type="match status" value="1"/>
</dbReference>
<dbReference type="Proteomes" id="UP000001593">
    <property type="component" value="Unassembled WGS sequence"/>
</dbReference>
<dbReference type="GO" id="GO:0006535">
    <property type="term" value="P:cysteine biosynthetic process from serine"/>
    <property type="evidence" value="ECO:0000318"/>
    <property type="project" value="GO_Central"/>
</dbReference>
<evidence type="ECO:0000313" key="12">
    <source>
        <dbReference type="Proteomes" id="UP000001593"/>
    </source>
</evidence>
<sequence>MSCPANGIQNGVNGNYPVEDKTWVRPDGPTFCQWSTVNGKTSGENSATSPHFHEPPPDKNNKILPNVLHSIGNTPMIRINNVGKRCGLKCEVVAKCEFMNPVGSLKDRIGVRMIEDAERDNHIKPGDTLIEPTSGNTGIALALASAVKGYRCVIVMSEKMSSDKADTQKALGGICVRAPAEAKFDSPESTIRLAQQLQKEIPNSYVLNQYRNPSNPLAHYDGTAEEILQQCDGKLDMLVIGTGTGGTLTGVARKIREKLPHVKIVAVDPYGSVLAVPEELNKTEPGFKGYNVEGIGKPYVPVVLDRDLVDEWQKIGDKEAFYFAKRLSKEEGLLVGGSSGSVMAAAVRAAQDLDENQRCVVVFADSIRNYMSKFVSDEWLEERNLQHDDINDNDPQHWWLSEKVSSLSLPFSAPVSSNLTVKDLLAFFSNGGNQEVAVQDNKGRILGIVTHGNLLASEAAGRVDMSSTLEKLIYKKFDQVSRDTSLEKVSRCLDNDYFVLVPGCDSQEFSVVTRGHLLNFIIERETNRMD</sequence>
<dbReference type="KEGG" id="nve:5514313"/>
<dbReference type="OMA" id="YISIAHR"/>
<dbReference type="InterPro" id="IPR036052">
    <property type="entry name" value="TrpB-like_PALP_sf"/>
</dbReference>
<keyword evidence="7" id="KW-0456">Lyase</keyword>
<evidence type="ECO:0000259" key="10">
    <source>
        <dbReference type="Pfam" id="PF00291"/>
    </source>
</evidence>
<dbReference type="GO" id="GO:0004122">
    <property type="term" value="F:cystathionine beta-synthase activity"/>
    <property type="evidence" value="ECO:0000318"/>
    <property type="project" value="GO_Central"/>
</dbReference>
<dbReference type="Gene3D" id="3.40.50.1100">
    <property type="match status" value="2"/>
</dbReference>
<feature type="domain" description="Tryptophan synthase beta chain-like PALP" evidence="10">
    <location>
        <begin position="69"/>
        <end position="365"/>
    </location>
</feature>
<dbReference type="FunFam" id="3.40.50.1100:FF:000118">
    <property type="entry name" value="Related to CYS4-cystathionine beta-synthase"/>
    <property type="match status" value="1"/>
</dbReference>
<dbReference type="PhylomeDB" id="A7S1D2"/>
<accession>A7S1D2</accession>
<evidence type="ECO:0000256" key="5">
    <source>
        <dbReference type="ARBA" id="ARBA00022898"/>
    </source>
</evidence>
<dbReference type="STRING" id="45351.A7S1D2"/>
<dbReference type="InterPro" id="IPR001926">
    <property type="entry name" value="TrpB-like_PALP"/>
</dbReference>
<dbReference type="InParanoid" id="A7S1D2"/>
<dbReference type="EMBL" id="DS469564">
    <property type="protein sequence ID" value="EDO42437.1"/>
    <property type="molecule type" value="Genomic_DNA"/>
</dbReference>
<dbReference type="Gene3D" id="3.10.580.10">
    <property type="entry name" value="CBS-domain"/>
    <property type="match status" value="1"/>
</dbReference>
<dbReference type="eggNOG" id="KOG1252">
    <property type="taxonomic scope" value="Eukaryota"/>
</dbReference>
<organism evidence="11 12">
    <name type="scientific">Nematostella vectensis</name>
    <name type="common">Starlet sea anemone</name>
    <dbReference type="NCBI Taxonomy" id="45351"/>
    <lineage>
        <taxon>Eukaryota</taxon>
        <taxon>Metazoa</taxon>
        <taxon>Cnidaria</taxon>
        <taxon>Anthozoa</taxon>
        <taxon>Hexacorallia</taxon>
        <taxon>Actiniaria</taxon>
        <taxon>Edwardsiidae</taxon>
        <taxon>Nematostella</taxon>
    </lineage>
</organism>